<evidence type="ECO:0000313" key="1">
    <source>
        <dbReference type="EMBL" id="MCW4629659.1"/>
    </source>
</evidence>
<protein>
    <submittedName>
        <fullName evidence="1">Uncharacterized protein</fullName>
    </submittedName>
</protein>
<keyword evidence="2" id="KW-1185">Reference proteome</keyword>
<sequence length="146" mass="15431">MRRDLHPILFALARKDGLVNQATKDADLKKYGARFGDGDGVTTFTILTFGGAFIRFGNGDLTGLDNVREIGSYQEHAIEKGSFTIRSDAGGSSLVSLSTGSISITSSSGNISLLGHSGAATQNLVTIGSEIETRPSNYSQNAEFLI</sequence>
<accession>A0ABT3KGT0</accession>
<name>A0ABT3KGT0_9GAMM</name>
<comment type="caution">
    <text evidence="1">The sequence shown here is derived from an EMBL/GenBank/DDBJ whole genome shotgun (WGS) entry which is preliminary data.</text>
</comment>
<proteinExistence type="predicted"/>
<organism evidence="1 2">
    <name type="scientific">Marinomonas rhodophyticola</name>
    <dbReference type="NCBI Taxonomy" id="2992803"/>
    <lineage>
        <taxon>Bacteria</taxon>
        <taxon>Pseudomonadati</taxon>
        <taxon>Pseudomonadota</taxon>
        <taxon>Gammaproteobacteria</taxon>
        <taxon>Oceanospirillales</taxon>
        <taxon>Oceanospirillaceae</taxon>
        <taxon>Marinomonas</taxon>
    </lineage>
</organism>
<gene>
    <name evidence="1" type="ORF">ONZ52_12100</name>
</gene>
<dbReference type="EMBL" id="JAPEUL010000007">
    <property type="protein sequence ID" value="MCW4629659.1"/>
    <property type="molecule type" value="Genomic_DNA"/>
</dbReference>
<evidence type="ECO:0000313" key="2">
    <source>
        <dbReference type="Proteomes" id="UP001431181"/>
    </source>
</evidence>
<dbReference type="RefSeq" id="WP_265218879.1">
    <property type="nucleotide sequence ID" value="NZ_JAPEUL010000007.1"/>
</dbReference>
<reference evidence="1" key="1">
    <citation type="submission" date="2022-11" db="EMBL/GenBank/DDBJ databases">
        <title>Marinomonas sp. nov., isolated from marine algae.</title>
        <authorList>
            <person name="Choi D.G."/>
            <person name="Kim J.M."/>
            <person name="Lee J.K."/>
            <person name="Baek J.H."/>
            <person name="Jeon C.O."/>
        </authorList>
    </citation>
    <scope>NUCLEOTIDE SEQUENCE</scope>
    <source>
        <strain evidence="1">KJ51-3</strain>
    </source>
</reference>
<dbReference type="Proteomes" id="UP001431181">
    <property type="component" value="Unassembled WGS sequence"/>
</dbReference>